<organism evidence="7 8">
    <name type="scientific">Suilimivivens aceti</name>
    <dbReference type="NCBI Taxonomy" id="2981774"/>
    <lineage>
        <taxon>Bacteria</taxon>
        <taxon>Bacillati</taxon>
        <taxon>Bacillota</taxon>
        <taxon>Clostridia</taxon>
        <taxon>Lachnospirales</taxon>
        <taxon>Lachnospiraceae</taxon>
        <taxon>Suilimivivens</taxon>
    </lineage>
</organism>
<evidence type="ECO:0000256" key="4">
    <source>
        <dbReference type="ARBA" id="ARBA00022970"/>
    </source>
</evidence>
<name>A0ABT2SZ55_9FIRM</name>
<gene>
    <name evidence="7" type="ORF">OCV77_00260</name>
</gene>
<evidence type="ECO:0000313" key="8">
    <source>
        <dbReference type="Proteomes" id="UP001652432"/>
    </source>
</evidence>
<evidence type="ECO:0000259" key="6">
    <source>
        <dbReference type="Pfam" id="PF13458"/>
    </source>
</evidence>
<dbReference type="SUPFAM" id="SSF53822">
    <property type="entry name" value="Periplasmic binding protein-like I"/>
    <property type="match status" value="1"/>
</dbReference>
<dbReference type="Pfam" id="PF13458">
    <property type="entry name" value="Peripla_BP_6"/>
    <property type="match status" value="1"/>
</dbReference>
<dbReference type="Gene3D" id="3.40.50.2300">
    <property type="match status" value="2"/>
</dbReference>
<dbReference type="InterPro" id="IPR000709">
    <property type="entry name" value="Leu_Ile_Val-bd"/>
</dbReference>
<accession>A0ABT2SZ55</accession>
<evidence type="ECO:0000256" key="5">
    <source>
        <dbReference type="SAM" id="SignalP"/>
    </source>
</evidence>
<dbReference type="InterPro" id="IPR051010">
    <property type="entry name" value="BCAA_transport"/>
</dbReference>
<dbReference type="RefSeq" id="WP_262572242.1">
    <property type="nucleotide sequence ID" value="NZ_JAOQKJ010000001.1"/>
</dbReference>
<feature type="domain" description="Leucine-binding protein" evidence="6">
    <location>
        <begin position="54"/>
        <end position="393"/>
    </location>
</feature>
<keyword evidence="2" id="KW-0813">Transport</keyword>
<dbReference type="InterPro" id="IPR028081">
    <property type="entry name" value="Leu-bd"/>
</dbReference>
<keyword evidence="4" id="KW-0029">Amino-acid transport</keyword>
<evidence type="ECO:0000256" key="2">
    <source>
        <dbReference type="ARBA" id="ARBA00022448"/>
    </source>
</evidence>
<keyword evidence="8" id="KW-1185">Reference proteome</keyword>
<sequence>MKRKVIQKLAALVSAGTMTAALLAGCGSTGGAAESAVSSDTAAEAGTAADGDSIPVGVISPNTGNLATYGESVLNGINLAVEEINAAGGVLGKNISIISYDDKADSTEGANAFNRLVGDGACAIIGSVTSGVTASLAPLADESQIVLLTPTSTADTITESDNYVFRACFKDSYQGKMAAKFAAEKLGVKKVAVLYASGDAYSAGVRESFDAACSELGLEIVAEESSSSTDDTEFSSQLTNIAASGAEFLFAPYYYNAAGPYIIPQARAAGFEGVIMGADGYDGTTESMLDDKTLYNNCYYTNHYSPDDTSDVVQTFVTAYNDKYGAKPNALAALAYDSAYMIKDAIEKAGSTDRAAIRDAMSGMSFEGVTGKFILDETGTPEKSVAVIEFKDGEAVWNCTLD</sequence>
<reference evidence="7 8" key="1">
    <citation type="journal article" date="2021" name="ISME Commun">
        <title>Automated analysis of genomic sequences facilitates high-throughput and comprehensive description of bacteria.</title>
        <authorList>
            <person name="Hitch T.C.A."/>
        </authorList>
    </citation>
    <scope>NUCLEOTIDE SEQUENCE [LARGE SCALE GENOMIC DNA]</scope>
    <source>
        <strain evidence="7 8">Sanger_18</strain>
    </source>
</reference>
<dbReference type="PANTHER" id="PTHR30483">
    <property type="entry name" value="LEUCINE-SPECIFIC-BINDING PROTEIN"/>
    <property type="match status" value="1"/>
</dbReference>
<protein>
    <submittedName>
        <fullName evidence="7">ABC transporter substrate-binding protein</fullName>
    </submittedName>
</protein>
<dbReference type="EMBL" id="JAOQKJ010000001">
    <property type="protein sequence ID" value="MCU6742946.1"/>
    <property type="molecule type" value="Genomic_DNA"/>
</dbReference>
<feature type="chain" id="PRO_5045724815" evidence="5">
    <location>
        <begin position="21"/>
        <end position="402"/>
    </location>
</feature>
<dbReference type="PROSITE" id="PS51257">
    <property type="entry name" value="PROKAR_LIPOPROTEIN"/>
    <property type="match status" value="1"/>
</dbReference>
<dbReference type="PANTHER" id="PTHR30483:SF6">
    <property type="entry name" value="PERIPLASMIC BINDING PROTEIN OF ABC TRANSPORTER FOR NATURAL AMINO ACIDS"/>
    <property type="match status" value="1"/>
</dbReference>
<evidence type="ECO:0000256" key="3">
    <source>
        <dbReference type="ARBA" id="ARBA00022729"/>
    </source>
</evidence>
<dbReference type="CDD" id="cd06347">
    <property type="entry name" value="PBP1_ABC_LivK_ligand_binding-like"/>
    <property type="match status" value="1"/>
</dbReference>
<dbReference type="PRINTS" id="PR00337">
    <property type="entry name" value="LEUILEVALBP"/>
</dbReference>
<dbReference type="Proteomes" id="UP001652432">
    <property type="component" value="Unassembled WGS sequence"/>
</dbReference>
<comment type="similarity">
    <text evidence="1">Belongs to the leucine-binding protein family.</text>
</comment>
<feature type="signal peptide" evidence="5">
    <location>
        <begin position="1"/>
        <end position="20"/>
    </location>
</feature>
<comment type="caution">
    <text evidence="7">The sequence shown here is derived from an EMBL/GenBank/DDBJ whole genome shotgun (WGS) entry which is preliminary data.</text>
</comment>
<keyword evidence="3 5" id="KW-0732">Signal</keyword>
<evidence type="ECO:0000313" key="7">
    <source>
        <dbReference type="EMBL" id="MCU6742946.1"/>
    </source>
</evidence>
<proteinExistence type="inferred from homology"/>
<dbReference type="InterPro" id="IPR028082">
    <property type="entry name" value="Peripla_BP_I"/>
</dbReference>
<evidence type="ECO:0000256" key="1">
    <source>
        <dbReference type="ARBA" id="ARBA00010062"/>
    </source>
</evidence>